<feature type="non-terminal residue" evidence="1">
    <location>
        <position position="1"/>
    </location>
</feature>
<keyword evidence="2" id="KW-1185">Reference proteome</keyword>
<evidence type="ECO:0000313" key="1">
    <source>
        <dbReference type="EMBL" id="RDY06439.1"/>
    </source>
</evidence>
<reference evidence="1" key="1">
    <citation type="submission" date="2018-05" db="EMBL/GenBank/DDBJ databases">
        <title>Draft genome of Mucuna pruriens seed.</title>
        <authorList>
            <person name="Nnadi N.E."/>
            <person name="Vos R."/>
            <person name="Hasami M.H."/>
            <person name="Devisetty U.K."/>
            <person name="Aguiy J.C."/>
        </authorList>
    </citation>
    <scope>NUCLEOTIDE SEQUENCE [LARGE SCALE GENOMIC DNA]</scope>
    <source>
        <strain evidence="1">JCA_2017</strain>
    </source>
</reference>
<proteinExistence type="predicted"/>
<comment type="caution">
    <text evidence="1">The sequence shown here is derived from an EMBL/GenBank/DDBJ whole genome shotgun (WGS) entry which is preliminary data.</text>
</comment>
<sequence length="233" mass="26766">MHRYINLLTTFRDPCTVPTILVCYLIVEVDTSYNVLIDWPVLNTLGAIVSIQHLVIEFPSSYGQVVIVKADQKMARQCYVDNLRVVSKLQREDNVLIHVEISTDVELDPRPPIDQGVEPIEKLEKIPLTDDEHCTQIGETMQGPHREQLISTLRGHANLFACQSSDMPGINPKVIYHHLEEGKYKTRYTALAGHFKIIEKLILTLVTSARWLRPYFQAYTLVIRIDHPIWQVL</sequence>
<gene>
    <name evidence="1" type="ORF">CR513_09566</name>
</gene>
<dbReference type="AlphaFoldDB" id="A0A371HUG2"/>
<dbReference type="OrthoDB" id="2919534at2759"/>
<dbReference type="Proteomes" id="UP000257109">
    <property type="component" value="Unassembled WGS sequence"/>
</dbReference>
<evidence type="ECO:0000313" key="2">
    <source>
        <dbReference type="Proteomes" id="UP000257109"/>
    </source>
</evidence>
<evidence type="ECO:0008006" key="3">
    <source>
        <dbReference type="Google" id="ProtNLM"/>
    </source>
</evidence>
<protein>
    <recommendedName>
        <fullName evidence="3">Reverse transcriptase RNase H-like domain-containing protein</fullName>
    </recommendedName>
</protein>
<name>A0A371HUG2_MUCPR</name>
<organism evidence="1 2">
    <name type="scientific">Mucuna pruriens</name>
    <name type="common">Velvet bean</name>
    <name type="synonym">Dolichos pruriens</name>
    <dbReference type="NCBI Taxonomy" id="157652"/>
    <lineage>
        <taxon>Eukaryota</taxon>
        <taxon>Viridiplantae</taxon>
        <taxon>Streptophyta</taxon>
        <taxon>Embryophyta</taxon>
        <taxon>Tracheophyta</taxon>
        <taxon>Spermatophyta</taxon>
        <taxon>Magnoliopsida</taxon>
        <taxon>eudicotyledons</taxon>
        <taxon>Gunneridae</taxon>
        <taxon>Pentapetalae</taxon>
        <taxon>rosids</taxon>
        <taxon>fabids</taxon>
        <taxon>Fabales</taxon>
        <taxon>Fabaceae</taxon>
        <taxon>Papilionoideae</taxon>
        <taxon>50 kb inversion clade</taxon>
        <taxon>NPAAA clade</taxon>
        <taxon>indigoferoid/millettioid clade</taxon>
        <taxon>Phaseoleae</taxon>
        <taxon>Mucuna</taxon>
    </lineage>
</organism>
<dbReference type="EMBL" id="QJKJ01001687">
    <property type="protein sequence ID" value="RDY06439.1"/>
    <property type="molecule type" value="Genomic_DNA"/>
</dbReference>
<accession>A0A371HUG2</accession>